<evidence type="ECO:0000256" key="18">
    <source>
        <dbReference type="PIRSR" id="PIRSR006135-1"/>
    </source>
</evidence>
<keyword evidence="22" id="KW-1185">Reference proteome</keyword>
<evidence type="ECO:0000256" key="7">
    <source>
        <dbReference type="ARBA" id="ARBA00007490"/>
    </source>
</evidence>
<reference evidence="22" key="2">
    <citation type="submission" date="2012-08" db="EMBL/GenBank/DDBJ databases">
        <title>Finished genome of Desulfosporosinus meridiei DSM 13257.</title>
        <authorList>
            <person name="Huntemann M."/>
            <person name="Wei C.-L."/>
            <person name="Han J."/>
            <person name="Detter J.C."/>
            <person name="Han C."/>
            <person name="Davenport K."/>
            <person name="Daligault H."/>
            <person name="Erkkila T."/>
            <person name="Gu W."/>
            <person name="Munk A.C.C."/>
            <person name="Teshima H."/>
            <person name="Xu Y."/>
            <person name="Chain P."/>
            <person name="Tapia R."/>
            <person name="Chen A."/>
            <person name="Krypides N."/>
            <person name="Mavromatis K."/>
            <person name="Markowitz V."/>
            <person name="Szeto E."/>
            <person name="Ivanova N."/>
            <person name="Mikhailova N."/>
            <person name="Ovchinnikova G."/>
            <person name="Pagani I."/>
            <person name="Pati A."/>
            <person name="Goodwin L."/>
            <person name="Peters L."/>
            <person name="Pitluck S."/>
            <person name="Woyke T."/>
            <person name="Pester M."/>
            <person name="Spring S."/>
            <person name="Ollivier B."/>
            <person name="Rattei T."/>
            <person name="Klenk H.-P."/>
            <person name="Wagner M."/>
            <person name="Loy A."/>
        </authorList>
    </citation>
    <scope>NUCLEOTIDE SEQUENCE [LARGE SCALE GENOMIC DNA]</scope>
    <source>
        <strain evidence="22">ATCC BAA-275 / DSM 13257 / NCIMB 13706 / S10</strain>
    </source>
</reference>
<dbReference type="Pfam" id="PF02283">
    <property type="entry name" value="CobU"/>
    <property type="match status" value="1"/>
</dbReference>
<evidence type="ECO:0000256" key="10">
    <source>
        <dbReference type="ARBA" id="ARBA00022573"/>
    </source>
</evidence>
<feature type="region of interest" description="Disordered" evidence="20">
    <location>
        <begin position="101"/>
        <end position="120"/>
    </location>
</feature>
<comment type="similarity">
    <text evidence="7">Belongs to the CobU/CobP family.</text>
</comment>
<evidence type="ECO:0000256" key="13">
    <source>
        <dbReference type="ARBA" id="ARBA00022777"/>
    </source>
</evidence>
<protein>
    <recommendedName>
        <fullName evidence="16">Adenosylcobinamide kinase</fullName>
        <ecNumber evidence="8">2.7.1.156</ecNumber>
        <ecNumber evidence="9">2.7.7.62</ecNumber>
    </recommendedName>
    <alternativeName>
        <fullName evidence="17">Adenosylcobinamide-phosphate guanylyltransferase</fullName>
    </alternativeName>
</protein>
<feature type="binding site" evidence="19">
    <location>
        <position position="62"/>
    </location>
    <ligand>
        <name>GTP</name>
        <dbReference type="ChEBI" id="CHEBI:37565"/>
    </ligand>
</feature>
<keyword evidence="12 19" id="KW-0547">Nucleotide-binding</keyword>
<dbReference type="eggNOG" id="COG2087">
    <property type="taxonomic scope" value="Bacteria"/>
</dbReference>
<dbReference type="Gene3D" id="3.40.50.300">
    <property type="entry name" value="P-loop containing nucleotide triphosphate hydrolases"/>
    <property type="match status" value="1"/>
</dbReference>
<keyword evidence="21" id="KW-0548">Nucleotidyltransferase</keyword>
<keyword evidence="11 21" id="KW-0808">Transferase</keyword>
<evidence type="ECO:0000256" key="11">
    <source>
        <dbReference type="ARBA" id="ARBA00022679"/>
    </source>
</evidence>
<evidence type="ECO:0000256" key="20">
    <source>
        <dbReference type="SAM" id="MobiDB-lite"/>
    </source>
</evidence>
<keyword evidence="15 19" id="KW-0342">GTP-binding</keyword>
<dbReference type="EC" id="2.7.7.62" evidence="9"/>
<evidence type="ECO:0000256" key="17">
    <source>
        <dbReference type="ARBA" id="ARBA00030571"/>
    </source>
</evidence>
<dbReference type="CDD" id="cd00544">
    <property type="entry name" value="CobU"/>
    <property type="match status" value="1"/>
</dbReference>
<evidence type="ECO:0000256" key="9">
    <source>
        <dbReference type="ARBA" id="ARBA00012523"/>
    </source>
</evidence>
<dbReference type="EC" id="2.7.1.156" evidence="8"/>
<name>J7IPA6_DESMD</name>
<keyword evidence="13 21" id="KW-0418">Kinase</keyword>
<comment type="pathway">
    <text evidence="6">Cofactor biosynthesis; adenosylcobalamin biosynthesis; adenosylcobalamin from cob(II)yrinate a,c-diamide: step 5/7.</text>
</comment>
<evidence type="ECO:0000256" key="8">
    <source>
        <dbReference type="ARBA" id="ARBA00012016"/>
    </source>
</evidence>
<comment type="catalytic activity">
    <reaction evidence="2">
        <text>adenosylcob(III)inamide phosphate + GTP + H(+) = adenosylcob(III)inamide-GDP + diphosphate</text>
        <dbReference type="Rhea" id="RHEA:22712"/>
        <dbReference type="ChEBI" id="CHEBI:15378"/>
        <dbReference type="ChEBI" id="CHEBI:33019"/>
        <dbReference type="ChEBI" id="CHEBI:37565"/>
        <dbReference type="ChEBI" id="CHEBI:58502"/>
        <dbReference type="ChEBI" id="CHEBI:60487"/>
        <dbReference type="EC" id="2.7.7.62"/>
    </reaction>
</comment>
<dbReference type="STRING" id="768704.Desmer_1442"/>
<dbReference type="GO" id="GO:0009236">
    <property type="term" value="P:cobalamin biosynthetic process"/>
    <property type="evidence" value="ECO:0007669"/>
    <property type="project" value="UniProtKB-UniPathway"/>
</dbReference>
<dbReference type="InterPro" id="IPR027417">
    <property type="entry name" value="P-loop_NTPase"/>
</dbReference>
<evidence type="ECO:0000256" key="6">
    <source>
        <dbReference type="ARBA" id="ARBA00005159"/>
    </source>
</evidence>
<dbReference type="UniPathway" id="UPA00148">
    <property type="reaction ID" value="UER00236"/>
</dbReference>
<feature type="active site" description="GMP-histidine intermediate" evidence="18">
    <location>
        <position position="50"/>
    </location>
</feature>
<accession>J7IPA6</accession>
<dbReference type="InterPro" id="IPR003203">
    <property type="entry name" value="CobU/CobP"/>
</dbReference>
<organism evidence="21 22">
    <name type="scientific">Desulfosporosinus meridiei (strain ATCC BAA-275 / DSM 13257 / KCTC 12902 / NCIMB 13706 / S10)</name>
    <dbReference type="NCBI Taxonomy" id="768704"/>
    <lineage>
        <taxon>Bacteria</taxon>
        <taxon>Bacillati</taxon>
        <taxon>Bacillota</taxon>
        <taxon>Clostridia</taxon>
        <taxon>Eubacteriales</taxon>
        <taxon>Desulfitobacteriaceae</taxon>
        <taxon>Desulfosporosinus</taxon>
    </lineage>
</organism>
<proteinExistence type="inferred from homology"/>
<evidence type="ECO:0000256" key="5">
    <source>
        <dbReference type="ARBA" id="ARBA00004692"/>
    </source>
</evidence>
<comment type="catalytic activity">
    <reaction evidence="1">
        <text>adenosylcob(III)inamide + ATP = adenosylcob(III)inamide phosphate + ADP + H(+)</text>
        <dbReference type="Rhea" id="RHEA:15769"/>
        <dbReference type="ChEBI" id="CHEBI:2480"/>
        <dbReference type="ChEBI" id="CHEBI:15378"/>
        <dbReference type="ChEBI" id="CHEBI:30616"/>
        <dbReference type="ChEBI" id="CHEBI:58502"/>
        <dbReference type="ChEBI" id="CHEBI:456216"/>
        <dbReference type="EC" id="2.7.1.156"/>
    </reaction>
</comment>
<dbReference type="Proteomes" id="UP000005262">
    <property type="component" value="Chromosome"/>
</dbReference>
<dbReference type="GO" id="GO:0005524">
    <property type="term" value="F:ATP binding"/>
    <property type="evidence" value="ECO:0007669"/>
    <property type="project" value="UniProtKB-KW"/>
</dbReference>
<evidence type="ECO:0000256" key="16">
    <source>
        <dbReference type="ARBA" id="ARBA00029570"/>
    </source>
</evidence>
<dbReference type="NCBIfam" id="NF004469">
    <property type="entry name" value="PRK05800.1"/>
    <property type="match status" value="1"/>
</dbReference>
<evidence type="ECO:0000256" key="4">
    <source>
        <dbReference type="ARBA" id="ARBA00003889"/>
    </source>
</evidence>
<dbReference type="EMBL" id="CP003629">
    <property type="protein sequence ID" value="AFQ43435.1"/>
    <property type="molecule type" value="Genomic_DNA"/>
</dbReference>
<evidence type="ECO:0000313" key="21">
    <source>
        <dbReference type="EMBL" id="AFQ43435.1"/>
    </source>
</evidence>
<evidence type="ECO:0000256" key="15">
    <source>
        <dbReference type="ARBA" id="ARBA00023134"/>
    </source>
</evidence>
<keyword evidence="10" id="KW-0169">Cobalamin biosynthesis</keyword>
<dbReference type="PIRSF" id="PIRSF006135">
    <property type="entry name" value="CobU"/>
    <property type="match status" value="1"/>
</dbReference>
<dbReference type="OrthoDB" id="9799422at2"/>
<dbReference type="RefSeq" id="WP_014902354.1">
    <property type="nucleotide sequence ID" value="NC_018515.1"/>
</dbReference>
<feature type="binding site" evidence="19">
    <location>
        <begin position="34"/>
        <end position="36"/>
    </location>
    <ligand>
        <name>GTP</name>
        <dbReference type="ChEBI" id="CHEBI:37565"/>
    </ligand>
</feature>
<dbReference type="GO" id="GO:0043752">
    <property type="term" value="F:adenosylcobinamide kinase activity"/>
    <property type="evidence" value="ECO:0007669"/>
    <property type="project" value="UniProtKB-EC"/>
</dbReference>
<evidence type="ECO:0000256" key="19">
    <source>
        <dbReference type="PIRSR" id="PIRSR006135-2"/>
    </source>
</evidence>
<feature type="binding site" evidence="19">
    <location>
        <position position="84"/>
    </location>
    <ligand>
        <name>GTP</name>
        <dbReference type="ChEBI" id="CHEBI:37565"/>
    </ligand>
</feature>
<dbReference type="PANTHER" id="PTHR34848">
    <property type="match status" value="1"/>
</dbReference>
<evidence type="ECO:0000256" key="3">
    <source>
        <dbReference type="ARBA" id="ARBA00001522"/>
    </source>
</evidence>
<comment type="catalytic activity">
    <reaction evidence="3">
        <text>adenosylcob(III)inamide + GTP = adenosylcob(III)inamide phosphate + GDP + H(+)</text>
        <dbReference type="Rhea" id="RHEA:15765"/>
        <dbReference type="ChEBI" id="CHEBI:2480"/>
        <dbReference type="ChEBI" id="CHEBI:15378"/>
        <dbReference type="ChEBI" id="CHEBI:37565"/>
        <dbReference type="ChEBI" id="CHEBI:58189"/>
        <dbReference type="ChEBI" id="CHEBI:58502"/>
        <dbReference type="EC" id="2.7.1.156"/>
    </reaction>
</comment>
<evidence type="ECO:0000256" key="1">
    <source>
        <dbReference type="ARBA" id="ARBA00000312"/>
    </source>
</evidence>
<reference evidence="21 22" key="1">
    <citation type="journal article" date="2012" name="J. Bacteriol.">
        <title>Complete genome sequences of Desulfosporosinus orientis DSM765T, Desulfosporosinus youngiae DSM17734T, Desulfosporosinus meridiei DSM13257T, and Desulfosporosinus acidiphilus DSM22704T.</title>
        <authorList>
            <person name="Pester M."/>
            <person name="Brambilla E."/>
            <person name="Alazard D."/>
            <person name="Rattei T."/>
            <person name="Weinmaier T."/>
            <person name="Han J."/>
            <person name="Lucas S."/>
            <person name="Lapidus A."/>
            <person name="Cheng J.F."/>
            <person name="Goodwin L."/>
            <person name="Pitluck S."/>
            <person name="Peters L."/>
            <person name="Ovchinnikova G."/>
            <person name="Teshima H."/>
            <person name="Detter J.C."/>
            <person name="Han C.S."/>
            <person name="Tapia R."/>
            <person name="Land M.L."/>
            <person name="Hauser L."/>
            <person name="Kyrpides N.C."/>
            <person name="Ivanova N.N."/>
            <person name="Pagani I."/>
            <person name="Huntmann M."/>
            <person name="Wei C.L."/>
            <person name="Davenport K.W."/>
            <person name="Daligault H."/>
            <person name="Chain P.S."/>
            <person name="Chen A."/>
            <person name="Mavromatis K."/>
            <person name="Markowitz V."/>
            <person name="Szeto E."/>
            <person name="Mikhailova N."/>
            <person name="Pati A."/>
            <person name="Wagner M."/>
            <person name="Woyke T."/>
            <person name="Ollivier B."/>
            <person name="Klenk H.P."/>
            <person name="Spring S."/>
            <person name="Loy A."/>
        </authorList>
    </citation>
    <scope>NUCLEOTIDE SEQUENCE [LARGE SCALE GENOMIC DNA]</scope>
    <source>
        <strain evidence="22">ATCC BAA-275 / DSM 13257 / NCIMB 13706 / S10</strain>
    </source>
</reference>
<feature type="compositionally biased region" description="Polar residues" evidence="20">
    <location>
        <begin position="101"/>
        <end position="114"/>
    </location>
</feature>
<evidence type="ECO:0000256" key="12">
    <source>
        <dbReference type="ARBA" id="ARBA00022741"/>
    </source>
</evidence>
<evidence type="ECO:0000313" key="22">
    <source>
        <dbReference type="Proteomes" id="UP000005262"/>
    </source>
</evidence>
<comment type="function">
    <text evidence="4">Catalyzes ATP-dependent phosphorylation of adenosylcobinamide and addition of GMP to adenosylcobinamide phosphate.</text>
</comment>
<dbReference type="KEGG" id="dmi:Desmer_1442"/>
<keyword evidence="14" id="KW-0067">ATP-binding</keyword>
<sequence>MSQFTLITGGARSGKSSFAELLAAQDNRPVIYIATAQIWDGEMAIRVKKHQQQRPSSWRLIEEPLEIGQTLTQLKDEEGVILLDCVTLWLTNMLLAGQAEHSSQEAYESESTPDSPDHSHLYNHVEPKVLAAVKEVAGLAQEIKPKVIFVSNEVGQGIVPENPLARAYRDLAGRSNQILARSADHVYMVIAGLPMDLKTSGEKLLASLHKE</sequence>
<dbReference type="GO" id="GO:0008820">
    <property type="term" value="F:cobinamide phosphate guanylyltransferase activity"/>
    <property type="evidence" value="ECO:0007669"/>
    <property type="project" value="UniProtKB-EC"/>
</dbReference>
<evidence type="ECO:0000256" key="14">
    <source>
        <dbReference type="ARBA" id="ARBA00022840"/>
    </source>
</evidence>
<evidence type="ECO:0000256" key="2">
    <source>
        <dbReference type="ARBA" id="ARBA00000711"/>
    </source>
</evidence>
<gene>
    <name evidence="21" type="ordered locus">Desmer_1442</name>
</gene>
<dbReference type="SUPFAM" id="SSF52540">
    <property type="entry name" value="P-loop containing nucleoside triphosphate hydrolases"/>
    <property type="match status" value="1"/>
</dbReference>
<feature type="binding site" evidence="19">
    <location>
        <begin position="9"/>
        <end position="16"/>
    </location>
    <ligand>
        <name>GTP</name>
        <dbReference type="ChEBI" id="CHEBI:37565"/>
    </ligand>
</feature>
<dbReference type="AlphaFoldDB" id="J7IPA6"/>
<dbReference type="HOGENOM" id="CLU_094161_0_2_9"/>
<dbReference type="GO" id="GO:0005525">
    <property type="term" value="F:GTP binding"/>
    <property type="evidence" value="ECO:0007669"/>
    <property type="project" value="UniProtKB-KW"/>
</dbReference>
<dbReference type="PANTHER" id="PTHR34848:SF1">
    <property type="entry name" value="BIFUNCTIONAL ADENOSYLCOBALAMIN BIOSYNTHESIS PROTEIN COBU"/>
    <property type="match status" value="1"/>
</dbReference>
<comment type="pathway">
    <text evidence="5">Cofactor biosynthesis; adenosylcobalamin biosynthesis; adenosylcobalamin from cob(II)yrinate a,c-diamide: step 6/7.</text>
</comment>